<gene>
    <name evidence="2" type="ORF">DBRI00130_LOCUS9992</name>
</gene>
<name>A0A7S4VR44_9STRA</name>
<protein>
    <submittedName>
        <fullName evidence="2">Uncharacterized protein</fullName>
    </submittedName>
</protein>
<proteinExistence type="predicted"/>
<keyword evidence="1" id="KW-1133">Transmembrane helix</keyword>
<evidence type="ECO:0000313" key="2">
    <source>
        <dbReference type="EMBL" id="CAE4597881.1"/>
    </source>
</evidence>
<dbReference type="SUPFAM" id="SSF52047">
    <property type="entry name" value="RNI-like"/>
    <property type="match status" value="1"/>
</dbReference>
<evidence type="ECO:0000256" key="1">
    <source>
        <dbReference type="SAM" id="Phobius"/>
    </source>
</evidence>
<reference evidence="2" key="1">
    <citation type="submission" date="2021-01" db="EMBL/GenBank/DDBJ databases">
        <authorList>
            <person name="Corre E."/>
            <person name="Pelletier E."/>
            <person name="Niang G."/>
            <person name="Scheremetjew M."/>
            <person name="Finn R."/>
            <person name="Kale V."/>
            <person name="Holt S."/>
            <person name="Cochrane G."/>
            <person name="Meng A."/>
            <person name="Brown T."/>
            <person name="Cohen L."/>
        </authorList>
    </citation>
    <scope>NUCLEOTIDE SEQUENCE</scope>
    <source>
        <strain evidence="2">GSO104</strain>
    </source>
</reference>
<accession>A0A7S4VR44</accession>
<keyword evidence="1" id="KW-0812">Transmembrane</keyword>
<dbReference type="SMART" id="SM00368">
    <property type="entry name" value="LRR_RI"/>
    <property type="match status" value="2"/>
</dbReference>
<dbReference type="EMBL" id="HBNS01012377">
    <property type="protein sequence ID" value="CAE4597881.1"/>
    <property type="molecule type" value="Transcribed_RNA"/>
</dbReference>
<feature type="transmembrane region" description="Helical" evidence="1">
    <location>
        <begin position="208"/>
        <end position="231"/>
    </location>
</feature>
<sequence length="651" mass="73557">MSTLRRRRVSSRAKDKGSLIYMSALERDDLLSLRKVKESMREKEEYAIPNAKGKYIYVGYKGEFDPTKSFLDMKRLDNNAGREVYGVSFVTVMPTEVFNILESKLSYKRRFYPQGDGSKNISRVLIGDEKHGHKKWWSLDGIKPGEQASVYFAPSEGTVTWTPGPLDPNFDMPMPNKQLSLDDVVAVTQFEIDNTPLSTIILMAADPLAGICVPFFHLLPHLIMILFVIWLCYTAPKQAEISFYQADTHLEWINIFVIFMVNMMRKSFAIYGHWCEIQEALAISSKVHNDPALVTKIRRGAFYEFLNLMQDPIAFSLSVYVAVYMSDNLFLNVLLNIVALEFITEVDEEICQAFTLWRFGEDAKISVSIIDITYNVDESLELWHQCSNTSKKNVVRDLRSSDKSNLVLWELLTSKFQGLGLTDSMDDGREVASSFQIQFDIVSWENIPEETLISKGGLFLAATEDEVWKQQISKDQRAVLFKYFPEIVSELSWTGSVKLDLRNSYGVRHARSVVHIANKNEDVGSITCEFVHNEADAAVAVLRDGLMKNTTLQTVSIQRSGLTANGVKDIALLLRGNSKLGVMWLLANDFGDAGAIILADALSEGSDANTTMHRMMLGLNNVSNECRDKCIQKTNGRMIFIPDEHLQSLVD</sequence>
<dbReference type="AlphaFoldDB" id="A0A7S4VR44"/>
<organism evidence="2">
    <name type="scientific">Ditylum brightwellii</name>
    <dbReference type="NCBI Taxonomy" id="49249"/>
    <lineage>
        <taxon>Eukaryota</taxon>
        <taxon>Sar</taxon>
        <taxon>Stramenopiles</taxon>
        <taxon>Ochrophyta</taxon>
        <taxon>Bacillariophyta</taxon>
        <taxon>Mediophyceae</taxon>
        <taxon>Lithodesmiophycidae</taxon>
        <taxon>Lithodesmiales</taxon>
        <taxon>Lithodesmiaceae</taxon>
        <taxon>Ditylum</taxon>
    </lineage>
</organism>
<dbReference type="Gene3D" id="3.80.10.10">
    <property type="entry name" value="Ribonuclease Inhibitor"/>
    <property type="match status" value="1"/>
</dbReference>
<keyword evidence="1" id="KW-0472">Membrane</keyword>
<dbReference type="InterPro" id="IPR032675">
    <property type="entry name" value="LRR_dom_sf"/>
</dbReference>